<dbReference type="InterPro" id="IPR013106">
    <property type="entry name" value="Ig_V-set"/>
</dbReference>
<dbReference type="InterPro" id="IPR013783">
    <property type="entry name" value="Ig-like_fold"/>
</dbReference>
<comment type="caution">
    <text evidence="4">The sequence shown here is derived from an EMBL/GenBank/DDBJ whole genome shotgun (WGS) entry which is preliminary data.</text>
</comment>
<gene>
    <name evidence="4" type="ORF">JZ751_028604</name>
</gene>
<feature type="domain" description="Ig-like" evidence="3">
    <location>
        <begin position="47"/>
        <end position="152"/>
    </location>
</feature>
<dbReference type="SMART" id="SM00406">
    <property type="entry name" value="IGv"/>
    <property type="match status" value="1"/>
</dbReference>
<dbReference type="EMBL" id="JAFBMS010000844">
    <property type="protein sequence ID" value="KAG9329913.1"/>
    <property type="molecule type" value="Genomic_DNA"/>
</dbReference>
<proteinExistence type="predicted"/>
<dbReference type="GO" id="GO:0002376">
    <property type="term" value="P:immune system process"/>
    <property type="evidence" value="ECO:0007669"/>
    <property type="project" value="UniProtKB-KW"/>
</dbReference>
<keyword evidence="5" id="KW-1185">Reference proteome</keyword>
<feature type="non-terminal residue" evidence="4">
    <location>
        <position position="166"/>
    </location>
</feature>
<keyword evidence="2" id="KW-0391">Immunity</keyword>
<dbReference type="InterPro" id="IPR050413">
    <property type="entry name" value="TCR_beta_variable"/>
</dbReference>
<dbReference type="PANTHER" id="PTHR23268">
    <property type="entry name" value="T-CELL RECEPTOR BETA CHAIN"/>
    <property type="match status" value="1"/>
</dbReference>
<dbReference type="InterPro" id="IPR007110">
    <property type="entry name" value="Ig-like_dom"/>
</dbReference>
<dbReference type="AlphaFoldDB" id="A0A8T2MQN5"/>
<evidence type="ECO:0000259" key="3">
    <source>
        <dbReference type="PROSITE" id="PS50835"/>
    </source>
</evidence>
<dbReference type="GO" id="GO:0007166">
    <property type="term" value="P:cell surface receptor signaling pathway"/>
    <property type="evidence" value="ECO:0007669"/>
    <property type="project" value="TreeGrafter"/>
</dbReference>
<dbReference type="SMART" id="SM00409">
    <property type="entry name" value="IG"/>
    <property type="match status" value="1"/>
</dbReference>
<evidence type="ECO:0000256" key="1">
    <source>
        <dbReference type="ARBA" id="ARBA00022729"/>
    </source>
</evidence>
<reference evidence="4" key="1">
    <citation type="thesis" date="2021" institute="BYU ScholarsArchive" country="Provo, UT, USA">
        <title>Applications of and Algorithms for Genome Assembly and Genomic Analyses with an Emphasis on Marine Teleosts.</title>
        <authorList>
            <person name="Pickett B.D."/>
        </authorList>
    </citation>
    <scope>NUCLEOTIDE SEQUENCE</scope>
    <source>
        <strain evidence="4">HI-2016</strain>
    </source>
</reference>
<dbReference type="Pfam" id="PF07686">
    <property type="entry name" value="V-set"/>
    <property type="match status" value="1"/>
</dbReference>
<dbReference type="InterPro" id="IPR036179">
    <property type="entry name" value="Ig-like_dom_sf"/>
</dbReference>
<dbReference type="PROSITE" id="PS50835">
    <property type="entry name" value="IG_LIKE"/>
    <property type="match status" value="1"/>
</dbReference>
<protein>
    <recommendedName>
        <fullName evidence="3">Ig-like domain-containing protein</fullName>
    </recommendedName>
</protein>
<dbReference type="Proteomes" id="UP000824540">
    <property type="component" value="Unassembled WGS sequence"/>
</dbReference>
<organism evidence="4 5">
    <name type="scientific">Albula glossodonta</name>
    <name type="common">roundjaw bonefish</name>
    <dbReference type="NCBI Taxonomy" id="121402"/>
    <lineage>
        <taxon>Eukaryota</taxon>
        <taxon>Metazoa</taxon>
        <taxon>Chordata</taxon>
        <taxon>Craniata</taxon>
        <taxon>Vertebrata</taxon>
        <taxon>Euteleostomi</taxon>
        <taxon>Actinopterygii</taxon>
        <taxon>Neopterygii</taxon>
        <taxon>Teleostei</taxon>
        <taxon>Albuliformes</taxon>
        <taxon>Albulidae</taxon>
        <taxon>Albula</taxon>
    </lineage>
</organism>
<dbReference type="SUPFAM" id="SSF48726">
    <property type="entry name" value="Immunoglobulin"/>
    <property type="match status" value="1"/>
</dbReference>
<evidence type="ECO:0000313" key="5">
    <source>
        <dbReference type="Proteomes" id="UP000824540"/>
    </source>
</evidence>
<dbReference type="InterPro" id="IPR003599">
    <property type="entry name" value="Ig_sub"/>
</dbReference>
<accession>A0A8T2MQN5</accession>
<evidence type="ECO:0000313" key="4">
    <source>
        <dbReference type="EMBL" id="KAG9329913.1"/>
    </source>
</evidence>
<sequence>MEQTQLILLFFHLCTITPQSPTPERMEQTQLILLFFHLCAIKFGRSADVSQTPLELTTNPGGLLNISCSHNDNNLDTRNWYRQRPGKGLELIAYILRKSEAEFEGDFKKRKMRFDIQKPSSLIGSFIMKDLTVEDSAVYFCAASKHSDTTLPNACSKSHSVFPEVQ</sequence>
<name>A0A8T2MQN5_9TELE</name>
<dbReference type="OrthoDB" id="9049585at2759"/>
<evidence type="ECO:0000256" key="2">
    <source>
        <dbReference type="ARBA" id="ARBA00022859"/>
    </source>
</evidence>
<dbReference type="GO" id="GO:0005886">
    <property type="term" value="C:plasma membrane"/>
    <property type="evidence" value="ECO:0007669"/>
    <property type="project" value="TreeGrafter"/>
</dbReference>
<keyword evidence="1" id="KW-0732">Signal</keyword>
<dbReference type="Gene3D" id="2.60.40.10">
    <property type="entry name" value="Immunoglobulins"/>
    <property type="match status" value="1"/>
</dbReference>